<dbReference type="AlphaFoldDB" id="A0A158P6N2"/>
<name>A0A158P6N2_ANGCA</name>
<evidence type="ECO:0000256" key="8">
    <source>
        <dbReference type="RuleBase" id="RU000688"/>
    </source>
</evidence>
<feature type="transmembrane region" description="Helical" evidence="10">
    <location>
        <begin position="154"/>
        <end position="175"/>
    </location>
</feature>
<dbReference type="GO" id="GO:0004930">
    <property type="term" value="F:G protein-coupled receptor activity"/>
    <property type="evidence" value="ECO:0007669"/>
    <property type="project" value="UniProtKB-KW"/>
</dbReference>
<feature type="transmembrane region" description="Helical" evidence="10">
    <location>
        <begin position="74"/>
        <end position="94"/>
    </location>
</feature>
<evidence type="ECO:0000256" key="3">
    <source>
        <dbReference type="ARBA" id="ARBA00022989"/>
    </source>
</evidence>
<evidence type="ECO:0000256" key="6">
    <source>
        <dbReference type="ARBA" id="ARBA00023170"/>
    </source>
</evidence>
<dbReference type="InterPro" id="IPR017452">
    <property type="entry name" value="GPCR_Rhodpsn_7TM"/>
</dbReference>
<evidence type="ECO:0000256" key="7">
    <source>
        <dbReference type="ARBA" id="ARBA00023224"/>
    </source>
</evidence>
<dbReference type="GO" id="GO:0016020">
    <property type="term" value="C:membrane"/>
    <property type="evidence" value="ECO:0007669"/>
    <property type="project" value="UniProtKB-SubCell"/>
</dbReference>
<protein>
    <submittedName>
        <fullName evidence="13">G_PROTEIN_RECEP_F1_2 domain-containing protein</fullName>
    </submittedName>
</protein>
<feature type="transmembrane region" description="Helical" evidence="10">
    <location>
        <begin position="311"/>
        <end position="334"/>
    </location>
</feature>
<keyword evidence="12" id="KW-1185">Reference proteome</keyword>
<dbReference type="PRINTS" id="PR00237">
    <property type="entry name" value="GPCRRHODOPSN"/>
</dbReference>
<evidence type="ECO:0000256" key="9">
    <source>
        <dbReference type="SAM" id="MobiDB-lite"/>
    </source>
</evidence>
<dbReference type="PANTHER" id="PTHR10489:SF932">
    <property type="entry name" value="G-PROTEIN COUPLED RECEPTORS FAMILY 1 PROFILE DOMAIN-CONTAINING PROTEIN"/>
    <property type="match status" value="1"/>
</dbReference>
<accession>A0A158P6N2</accession>
<keyword evidence="4 8" id="KW-0297">G-protein coupled receptor</keyword>
<reference evidence="13" key="2">
    <citation type="submission" date="2016-04" db="UniProtKB">
        <authorList>
            <consortium name="WormBaseParasite"/>
        </authorList>
    </citation>
    <scope>IDENTIFICATION</scope>
</reference>
<feature type="domain" description="G-protein coupled receptors family 1 profile" evidence="11">
    <location>
        <begin position="41"/>
        <end position="331"/>
    </location>
</feature>
<evidence type="ECO:0000256" key="1">
    <source>
        <dbReference type="ARBA" id="ARBA00004141"/>
    </source>
</evidence>
<dbReference type="WBParaSite" id="ACAC_0000129801-mRNA-1">
    <property type="protein sequence ID" value="ACAC_0000129801-mRNA-1"/>
    <property type="gene ID" value="ACAC_0000129801"/>
</dbReference>
<evidence type="ECO:0000256" key="4">
    <source>
        <dbReference type="ARBA" id="ARBA00023040"/>
    </source>
</evidence>
<keyword evidence="5 10" id="KW-0472">Membrane</keyword>
<keyword evidence="3 10" id="KW-1133">Transmembrane helix</keyword>
<dbReference type="PROSITE" id="PS00237">
    <property type="entry name" value="G_PROTEIN_RECEP_F1_1"/>
    <property type="match status" value="1"/>
</dbReference>
<dbReference type="SMART" id="SM01381">
    <property type="entry name" value="7TM_GPCR_Srsx"/>
    <property type="match status" value="1"/>
</dbReference>
<comment type="similarity">
    <text evidence="8">Belongs to the G-protein coupled receptor 1 family.</text>
</comment>
<dbReference type="InterPro" id="IPR000276">
    <property type="entry name" value="GPCR_Rhodpsn"/>
</dbReference>
<dbReference type="Proteomes" id="UP000035642">
    <property type="component" value="Unassembled WGS sequence"/>
</dbReference>
<dbReference type="SUPFAM" id="SSF81321">
    <property type="entry name" value="Family A G protein-coupled receptor-like"/>
    <property type="match status" value="1"/>
</dbReference>
<reference evidence="12" key="1">
    <citation type="submission" date="2012-09" db="EMBL/GenBank/DDBJ databases">
        <authorList>
            <person name="Martin A.A."/>
        </authorList>
    </citation>
    <scope>NUCLEOTIDE SEQUENCE</scope>
</reference>
<organism evidence="12 13">
    <name type="scientific">Angiostrongylus cantonensis</name>
    <name type="common">Rat lungworm</name>
    <dbReference type="NCBI Taxonomy" id="6313"/>
    <lineage>
        <taxon>Eukaryota</taxon>
        <taxon>Metazoa</taxon>
        <taxon>Ecdysozoa</taxon>
        <taxon>Nematoda</taxon>
        <taxon>Chromadorea</taxon>
        <taxon>Rhabditida</taxon>
        <taxon>Rhabditina</taxon>
        <taxon>Rhabditomorpha</taxon>
        <taxon>Strongyloidea</taxon>
        <taxon>Metastrongylidae</taxon>
        <taxon>Angiostrongylus</taxon>
    </lineage>
</organism>
<dbReference type="PANTHER" id="PTHR10489">
    <property type="entry name" value="CELL ADHESION MOLECULE"/>
    <property type="match status" value="1"/>
</dbReference>
<dbReference type="InterPro" id="IPR050119">
    <property type="entry name" value="CCR1-9-like"/>
</dbReference>
<evidence type="ECO:0000256" key="5">
    <source>
        <dbReference type="ARBA" id="ARBA00023136"/>
    </source>
</evidence>
<dbReference type="Gene3D" id="1.20.1070.10">
    <property type="entry name" value="Rhodopsin 7-helix transmembrane proteins"/>
    <property type="match status" value="1"/>
</dbReference>
<keyword evidence="2 8" id="KW-0812">Transmembrane</keyword>
<evidence type="ECO:0000259" key="11">
    <source>
        <dbReference type="PROSITE" id="PS50262"/>
    </source>
</evidence>
<feature type="region of interest" description="Disordered" evidence="9">
    <location>
        <begin position="360"/>
        <end position="382"/>
    </location>
</feature>
<evidence type="ECO:0000313" key="13">
    <source>
        <dbReference type="WBParaSite" id="ACAC_0000129801-mRNA-1"/>
    </source>
</evidence>
<sequence length="382" mass="43439">MDTSSILNATTVEAPVTTSRTTLKLSLSIAYAVLFLVGTIGNGIVIMMIINILTSMRRTSVRGKRNSLSNTNHVFIYVLGLSFVDLVVILHLPFLVMDLVKGEWLFGTAMCKLYWFGESISKLLSSFIMTVLSWDRYLAVCSPVESMRIRSNSVSLLVLFICTLLAVILLLPVLIQSTVFRINKISMIALDEDTEELFQSDLQGTTISKCIFDSDTMFMLYTFVIGFAFPAVLITFFYSQVIYKVQQTQNLRTINNQDRKDHLSHRVQQVTKRIVAVVLFYFFCWTPHWTLNIMSQFNLLHVSWTTPALSAMFFVAHLLVCFNSAANPVLYALINRELRQQHMMALARKRLLLTHVRTDPHSDNPSASHSHSKYAKQPICEL</sequence>
<feature type="transmembrane region" description="Helical" evidence="10">
    <location>
        <begin position="114"/>
        <end position="134"/>
    </location>
</feature>
<dbReference type="CDD" id="cd00637">
    <property type="entry name" value="7tm_classA_rhodopsin-like"/>
    <property type="match status" value="1"/>
</dbReference>
<evidence type="ECO:0000256" key="10">
    <source>
        <dbReference type="SAM" id="Phobius"/>
    </source>
</evidence>
<feature type="transmembrane region" description="Helical" evidence="10">
    <location>
        <begin position="29"/>
        <end position="53"/>
    </location>
</feature>
<dbReference type="PROSITE" id="PS50262">
    <property type="entry name" value="G_PROTEIN_RECEP_F1_2"/>
    <property type="match status" value="1"/>
</dbReference>
<keyword evidence="6 8" id="KW-0675">Receptor</keyword>
<dbReference type="Pfam" id="PF00001">
    <property type="entry name" value="7tm_1"/>
    <property type="match status" value="1"/>
</dbReference>
<keyword evidence="7 8" id="KW-0807">Transducer</keyword>
<feature type="transmembrane region" description="Helical" evidence="10">
    <location>
        <begin position="218"/>
        <end position="238"/>
    </location>
</feature>
<comment type="subcellular location">
    <subcellularLocation>
        <location evidence="1">Membrane</location>
        <topology evidence="1">Multi-pass membrane protein</topology>
    </subcellularLocation>
</comment>
<evidence type="ECO:0000256" key="2">
    <source>
        <dbReference type="ARBA" id="ARBA00022692"/>
    </source>
</evidence>
<evidence type="ECO:0000313" key="12">
    <source>
        <dbReference type="Proteomes" id="UP000035642"/>
    </source>
</evidence>
<proteinExistence type="inferred from homology"/>
<feature type="transmembrane region" description="Helical" evidence="10">
    <location>
        <begin position="274"/>
        <end position="291"/>
    </location>
</feature>
<dbReference type="STRING" id="6313.A0A158P6N2"/>